<dbReference type="AlphaFoldDB" id="A0A087TJ52"/>
<evidence type="ECO:0000313" key="2">
    <source>
        <dbReference type="Proteomes" id="UP000054359"/>
    </source>
</evidence>
<evidence type="ECO:0000313" key="1">
    <source>
        <dbReference type="EMBL" id="KFM65141.1"/>
    </source>
</evidence>
<keyword evidence="2" id="KW-1185">Reference proteome</keyword>
<accession>A0A087TJ52</accession>
<dbReference type="EMBL" id="KK115447">
    <property type="protein sequence ID" value="KFM65141.1"/>
    <property type="molecule type" value="Genomic_DNA"/>
</dbReference>
<name>A0A087TJ52_STEMI</name>
<proteinExistence type="predicted"/>
<gene>
    <name evidence="1" type="ORF">X975_19295</name>
</gene>
<feature type="non-terminal residue" evidence="1">
    <location>
        <position position="1"/>
    </location>
</feature>
<protein>
    <submittedName>
        <fullName evidence="1">Uncharacterized protein</fullName>
    </submittedName>
</protein>
<sequence>DTPLSASFLIVLQNLNQLEPNDSKTDYVWSIL</sequence>
<organism evidence="1 2">
    <name type="scientific">Stegodyphus mimosarum</name>
    <name type="common">African social velvet spider</name>
    <dbReference type="NCBI Taxonomy" id="407821"/>
    <lineage>
        <taxon>Eukaryota</taxon>
        <taxon>Metazoa</taxon>
        <taxon>Ecdysozoa</taxon>
        <taxon>Arthropoda</taxon>
        <taxon>Chelicerata</taxon>
        <taxon>Arachnida</taxon>
        <taxon>Araneae</taxon>
        <taxon>Araneomorphae</taxon>
        <taxon>Entelegynae</taxon>
        <taxon>Eresoidea</taxon>
        <taxon>Eresidae</taxon>
        <taxon>Stegodyphus</taxon>
    </lineage>
</organism>
<dbReference type="Proteomes" id="UP000054359">
    <property type="component" value="Unassembled WGS sequence"/>
</dbReference>
<feature type="non-terminal residue" evidence="1">
    <location>
        <position position="32"/>
    </location>
</feature>
<reference evidence="1 2" key="1">
    <citation type="submission" date="2013-11" db="EMBL/GenBank/DDBJ databases">
        <title>Genome sequencing of Stegodyphus mimosarum.</title>
        <authorList>
            <person name="Bechsgaard J."/>
        </authorList>
    </citation>
    <scope>NUCLEOTIDE SEQUENCE [LARGE SCALE GENOMIC DNA]</scope>
</reference>